<comment type="similarity">
    <text evidence="8">Belongs to the MobA family.</text>
</comment>
<feature type="domain" description="MobA-like NTP transferase" evidence="9">
    <location>
        <begin position="10"/>
        <end position="168"/>
    </location>
</feature>
<keyword evidence="5 8" id="KW-0460">Magnesium</keyword>
<feature type="binding site" evidence="8">
    <location>
        <position position="25"/>
    </location>
    <ligand>
        <name>GTP</name>
        <dbReference type="ChEBI" id="CHEBI:37565"/>
    </ligand>
</feature>
<comment type="subcellular location">
    <subcellularLocation>
        <location evidence="8">Cytoplasm</location>
    </subcellularLocation>
</comment>
<dbReference type="Pfam" id="PF12804">
    <property type="entry name" value="NTP_transf_3"/>
    <property type="match status" value="1"/>
</dbReference>
<evidence type="ECO:0000256" key="2">
    <source>
        <dbReference type="ARBA" id="ARBA00022679"/>
    </source>
</evidence>
<dbReference type="PANTHER" id="PTHR19136:SF81">
    <property type="entry name" value="MOLYBDENUM COFACTOR GUANYLYLTRANSFERASE"/>
    <property type="match status" value="1"/>
</dbReference>
<dbReference type="GO" id="GO:0061603">
    <property type="term" value="F:molybdenum cofactor guanylyltransferase activity"/>
    <property type="evidence" value="ECO:0007669"/>
    <property type="project" value="UniProtKB-EC"/>
</dbReference>
<feature type="binding site" evidence="8">
    <location>
        <position position="104"/>
    </location>
    <ligand>
        <name>Mg(2+)</name>
        <dbReference type="ChEBI" id="CHEBI:18420"/>
    </ligand>
</feature>
<evidence type="ECO:0000256" key="6">
    <source>
        <dbReference type="ARBA" id="ARBA00023134"/>
    </source>
</evidence>
<keyword evidence="10" id="KW-0548">Nucleotidyltransferase</keyword>
<keyword evidence="6 8" id="KW-0342">GTP-binding</keyword>
<keyword evidence="4 8" id="KW-0547">Nucleotide-binding</keyword>
<dbReference type="Gene3D" id="3.90.550.10">
    <property type="entry name" value="Spore Coat Polysaccharide Biosynthesis Protein SpsA, Chain A"/>
    <property type="match status" value="1"/>
</dbReference>
<gene>
    <name evidence="8 10" type="primary">mobA</name>
    <name evidence="10" type="ORF">PR017_07910</name>
</gene>
<evidence type="ECO:0000259" key="9">
    <source>
        <dbReference type="Pfam" id="PF12804"/>
    </source>
</evidence>
<proteinExistence type="inferred from homology"/>
<dbReference type="NCBIfam" id="TIGR02665">
    <property type="entry name" value="molyb_mobA"/>
    <property type="match status" value="1"/>
</dbReference>
<dbReference type="InterPro" id="IPR029044">
    <property type="entry name" value="Nucleotide-diphossugar_trans"/>
</dbReference>
<keyword evidence="1 8" id="KW-0963">Cytoplasm</keyword>
<keyword evidence="11" id="KW-1185">Reference proteome</keyword>
<name>A0AAF1KCR0_9HYPH</name>
<evidence type="ECO:0000256" key="5">
    <source>
        <dbReference type="ARBA" id="ARBA00022842"/>
    </source>
</evidence>
<dbReference type="InterPro" id="IPR013482">
    <property type="entry name" value="Molybde_CF_guanTrfase"/>
</dbReference>
<dbReference type="InterPro" id="IPR025877">
    <property type="entry name" value="MobA-like_NTP_Trfase"/>
</dbReference>
<evidence type="ECO:0000313" key="10">
    <source>
        <dbReference type="EMBL" id="WFR97022.1"/>
    </source>
</evidence>
<comment type="subunit">
    <text evidence="8">Monomer.</text>
</comment>
<accession>A0AAF1KCR0</accession>
<reference evidence="10 11" key="1">
    <citation type="journal article" date="2018" name="Sci. Rep.">
        <title>Rhizobium tumorigenes sp. nov., a novel plant tumorigenic bacterium isolated from cane gall tumors on thornless blackberry.</title>
        <authorList>
            <person name="Kuzmanovi N."/>
            <person name="Smalla K."/>
            <person name="Gronow S."/>
            <person name="PuBawska J."/>
        </authorList>
    </citation>
    <scope>NUCLEOTIDE SEQUENCE [LARGE SCALE GENOMIC DNA]</scope>
    <source>
        <strain evidence="10 11">1078</strain>
    </source>
</reference>
<comment type="cofactor">
    <cofactor evidence="8">
        <name>Mg(2+)</name>
        <dbReference type="ChEBI" id="CHEBI:18420"/>
    </cofactor>
</comment>
<evidence type="ECO:0000256" key="4">
    <source>
        <dbReference type="ARBA" id="ARBA00022741"/>
    </source>
</evidence>
<sequence>MVFATEKLPCVILAGGRSSRMGSNKALATVGGVPLIAHIVARMIPQSSEVAVNAPLDFEGGDGLRRVPDTLPGQLGPLAGVLAAMRDTEANQPGASHVLTVPTDGPFLPTDLMARLADARHDGRTIAIASSSGEQHPIVALWPVSLADELESWILTDQKRRVRDFQRRYPLAEVIFPLIQTESGTIDPFLNINTPDELAAAELWLQALHR</sequence>
<keyword evidence="3 8" id="KW-0479">Metal-binding</keyword>
<dbReference type="CDD" id="cd02503">
    <property type="entry name" value="MobA"/>
    <property type="match status" value="1"/>
</dbReference>
<dbReference type="Proteomes" id="UP000249499">
    <property type="component" value="Chromosome"/>
</dbReference>
<dbReference type="GO" id="GO:0046872">
    <property type="term" value="F:metal ion binding"/>
    <property type="evidence" value="ECO:0007669"/>
    <property type="project" value="UniProtKB-KW"/>
</dbReference>
<feature type="binding site" evidence="8">
    <location>
        <position position="53"/>
    </location>
    <ligand>
        <name>GTP</name>
        <dbReference type="ChEBI" id="CHEBI:37565"/>
    </ligand>
</feature>
<evidence type="ECO:0000256" key="7">
    <source>
        <dbReference type="ARBA" id="ARBA00023150"/>
    </source>
</evidence>
<comment type="domain">
    <text evidence="8">The N-terminal domain determines nucleotide recognition and specific binding, while the C-terminal domain determines the specific binding to the target protein.</text>
</comment>
<evidence type="ECO:0000256" key="1">
    <source>
        <dbReference type="ARBA" id="ARBA00022490"/>
    </source>
</evidence>
<comment type="catalytic activity">
    <reaction evidence="8">
        <text>Mo-molybdopterin + GTP + H(+) = Mo-molybdopterin guanine dinucleotide + diphosphate</text>
        <dbReference type="Rhea" id="RHEA:34243"/>
        <dbReference type="ChEBI" id="CHEBI:15378"/>
        <dbReference type="ChEBI" id="CHEBI:33019"/>
        <dbReference type="ChEBI" id="CHEBI:37565"/>
        <dbReference type="ChEBI" id="CHEBI:71302"/>
        <dbReference type="ChEBI" id="CHEBI:71310"/>
        <dbReference type="EC" id="2.7.7.77"/>
    </reaction>
</comment>
<dbReference type="AlphaFoldDB" id="A0AAF1KCR0"/>
<keyword evidence="7 8" id="KW-0501">Molybdenum cofactor biosynthesis</keyword>
<reference evidence="11" key="2">
    <citation type="journal article" date="2023" name="MicrobiologyOpen">
        <title>Genomics of the tumorigenes clade of the family Rhizobiaceae and description of Rhizobium rhododendri sp. nov.</title>
        <authorList>
            <person name="Kuzmanovic N."/>
            <person name="diCenzo G.C."/>
            <person name="Bunk B."/>
            <person name="Sproeer C."/>
            <person name="Fruehling A."/>
            <person name="Neumann-Schaal M."/>
            <person name="Overmann J."/>
            <person name="Smalla K."/>
        </authorList>
    </citation>
    <scope>NUCLEOTIDE SEQUENCE [LARGE SCALE GENOMIC DNA]</scope>
    <source>
        <strain evidence="11">1078</strain>
    </source>
</reference>
<evidence type="ECO:0000313" key="11">
    <source>
        <dbReference type="Proteomes" id="UP000249499"/>
    </source>
</evidence>
<dbReference type="GO" id="GO:0005525">
    <property type="term" value="F:GTP binding"/>
    <property type="evidence" value="ECO:0007669"/>
    <property type="project" value="UniProtKB-UniRule"/>
</dbReference>
<organism evidence="10 11">
    <name type="scientific">Rhizobium tumorigenes</name>
    <dbReference type="NCBI Taxonomy" id="2041385"/>
    <lineage>
        <taxon>Bacteria</taxon>
        <taxon>Pseudomonadati</taxon>
        <taxon>Pseudomonadota</taxon>
        <taxon>Alphaproteobacteria</taxon>
        <taxon>Hyphomicrobiales</taxon>
        <taxon>Rhizobiaceae</taxon>
        <taxon>Rhizobium/Agrobacterium group</taxon>
        <taxon>Rhizobium</taxon>
    </lineage>
</organism>
<dbReference type="GO" id="GO:1902758">
    <property type="term" value="P:bis(molybdopterin guanine dinucleotide)molybdenum biosynthetic process"/>
    <property type="evidence" value="ECO:0007669"/>
    <property type="project" value="TreeGrafter"/>
</dbReference>
<dbReference type="PANTHER" id="PTHR19136">
    <property type="entry name" value="MOLYBDENUM COFACTOR GUANYLYLTRANSFERASE"/>
    <property type="match status" value="1"/>
</dbReference>
<evidence type="ECO:0000256" key="8">
    <source>
        <dbReference type="HAMAP-Rule" id="MF_00316"/>
    </source>
</evidence>
<feature type="binding site" evidence="8">
    <location>
        <position position="104"/>
    </location>
    <ligand>
        <name>GTP</name>
        <dbReference type="ChEBI" id="CHEBI:37565"/>
    </ligand>
</feature>
<dbReference type="HAMAP" id="MF_00316">
    <property type="entry name" value="MobA"/>
    <property type="match status" value="1"/>
</dbReference>
<keyword evidence="2 8" id="KW-0808">Transferase</keyword>
<dbReference type="EC" id="2.7.7.77" evidence="8"/>
<dbReference type="SUPFAM" id="SSF53448">
    <property type="entry name" value="Nucleotide-diphospho-sugar transferases"/>
    <property type="match status" value="1"/>
</dbReference>
<feature type="binding site" evidence="8">
    <location>
        <begin position="13"/>
        <end position="15"/>
    </location>
    <ligand>
        <name>GTP</name>
        <dbReference type="ChEBI" id="CHEBI:37565"/>
    </ligand>
</feature>
<protein>
    <recommendedName>
        <fullName evidence="8">Molybdenum cofactor guanylyltransferase</fullName>
        <shortName evidence="8">MoCo guanylyltransferase</shortName>
        <ecNumber evidence="8">2.7.7.77</ecNumber>
    </recommendedName>
    <alternativeName>
        <fullName evidence="8">GTP:molybdopterin guanylyltransferase</fullName>
    </alternativeName>
    <alternativeName>
        <fullName evidence="8">Mo-MPT guanylyltransferase</fullName>
    </alternativeName>
    <alternativeName>
        <fullName evidence="8">Molybdopterin guanylyltransferase</fullName>
    </alternativeName>
    <alternativeName>
        <fullName evidence="8">Molybdopterin-guanine dinucleotide synthase</fullName>
        <shortName evidence="8">MGD synthase</shortName>
    </alternativeName>
</protein>
<dbReference type="GO" id="GO:0005737">
    <property type="term" value="C:cytoplasm"/>
    <property type="evidence" value="ECO:0007669"/>
    <property type="project" value="UniProtKB-SubCell"/>
</dbReference>
<evidence type="ECO:0000256" key="3">
    <source>
        <dbReference type="ARBA" id="ARBA00022723"/>
    </source>
</evidence>
<dbReference type="EMBL" id="CP117255">
    <property type="protein sequence ID" value="WFR97022.1"/>
    <property type="molecule type" value="Genomic_DNA"/>
</dbReference>
<dbReference type="RefSeq" id="WP_111221814.1">
    <property type="nucleotide sequence ID" value="NZ_CP117255.1"/>
</dbReference>
<dbReference type="KEGG" id="rtu:PR017_07910"/>
<feature type="binding site" evidence="8">
    <location>
        <position position="69"/>
    </location>
    <ligand>
        <name>GTP</name>
        <dbReference type="ChEBI" id="CHEBI:37565"/>
    </ligand>
</feature>
<comment type="function">
    <text evidence="8">Transfers a GMP moiety from GTP to Mo-molybdopterin (Mo-MPT) cofactor (Moco or molybdenum cofactor) to form Mo-molybdopterin guanine dinucleotide (Mo-MGD) cofactor.</text>
</comment>